<protein>
    <submittedName>
        <fullName evidence="1">Uncharacterized protein</fullName>
    </submittedName>
</protein>
<proteinExistence type="predicted"/>
<keyword evidence="2" id="KW-1185">Reference proteome</keyword>
<sequence>MACHLRVGILPVPVAADIKFKDNQIHVEGITDVFFSAVKNALNCTYSYHLASVLTIGKPYPNGTWSPGLMADLQNNLVNITYPGVARMVDRDAMADPTSPIMVMPVKILAGRNRTHDTNVAGYLLTFDPQVWALLLFFLAFLSVVLAFLDLISRKMRSERAAPLVVWNHHFWRLFENMLCEASATLPKKTVLRIIGAVWLLAIVVLMNAFAGQMRACIMVKSELQKINSLADIAAKPHLKAYVLKNSLVTRSLEVGHKSLHSSRVSLSGFCANLLLRRSSGAKSVEHDSPRPERRVRPPALSYEMLTEIVSEKAVVIHVSMVAQNEAGKFCEHGEVGEFYFGTEPICTLIFGAYMSRKMDEGLRRRIKKINTRLMESGIAFHKYNMAIPSLERCTAAREEEELKLRDMASVFYVYAAFSLLSVLVLVAEVIVSRYASHRG</sequence>
<evidence type="ECO:0000313" key="2">
    <source>
        <dbReference type="Proteomes" id="UP000821865"/>
    </source>
</evidence>
<dbReference type="EMBL" id="CM023477">
    <property type="protein sequence ID" value="KAH7937056.1"/>
    <property type="molecule type" value="Genomic_DNA"/>
</dbReference>
<accession>A0ACB8C859</accession>
<evidence type="ECO:0000313" key="1">
    <source>
        <dbReference type="EMBL" id="KAH7937056.1"/>
    </source>
</evidence>
<reference evidence="1" key="1">
    <citation type="submission" date="2020-05" db="EMBL/GenBank/DDBJ databases">
        <title>Large-scale comparative analyses of tick genomes elucidate their genetic diversity and vector capacities.</title>
        <authorList>
            <person name="Jia N."/>
            <person name="Wang J."/>
            <person name="Shi W."/>
            <person name="Du L."/>
            <person name="Sun Y."/>
            <person name="Zhan W."/>
            <person name="Jiang J."/>
            <person name="Wang Q."/>
            <person name="Zhang B."/>
            <person name="Ji P."/>
            <person name="Sakyi L.B."/>
            <person name="Cui X."/>
            <person name="Yuan T."/>
            <person name="Jiang B."/>
            <person name="Yang W."/>
            <person name="Lam T.T.-Y."/>
            <person name="Chang Q."/>
            <person name="Ding S."/>
            <person name="Wang X."/>
            <person name="Zhu J."/>
            <person name="Ruan X."/>
            <person name="Zhao L."/>
            <person name="Wei J."/>
            <person name="Que T."/>
            <person name="Du C."/>
            <person name="Cheng J."/>
            <person name="Dai P."/>
            <person name="Han X."/>
            <person name="Huang E."/>
            <person name="Gao Y."/>
            <person name="Liu J."/>
            <person name="Shao H."/>
            <person name="Ye R."/>
            <person name="Li L."/>
            <person name="Wei W."/>
            <person name="Wang X."/>
            <person name="Wang C."/>
            <person name="Yang T."/>
            <person name="Huo Q."/>
            <person name="Li W."/>
            <person name="Guo W."/>
            <person name="Chen H."/>
            <person name="Zhou L."/>
            <person name="Ni X."/>
            <person name="Tian J."/>
            <person name="Zhou Y."/>
            <person name="Sheng Y."/>
            <person name="Liu T."/>
            <person name="Pan Y."/>
            <person name="Xia L."/>
            <person name="Li J."/>
            <person name="Zhao F."/>
            <person name="Cao W."/>
        </authorList>
    </citation>
    <scope>NUCLEOTIDE SEQUENCE</scope>
    <source>
        <strain evidence="1">Dsil-2018</strain>
    </source>
</reference>
<comment type="caution">
    <text evidence="1">The sequence shown here is derived from an EMBL/GenBank/DDBJ whole genome shotgun (WGS) entry which is preliminary data.</text>
</comment>
<organism evidence="1 2">
    <name type="scientific">Dermacentor silvarum</name>
    <name type="common">Tick</name>
    <dbReference type="NCBI Taxonomy" id="543639"/>
    <lineage>
        <taxon>Eukaryota</taxon>
        <taxon>Metazoa</taxon>
        <taxon>Ecdysozoa</taxon>
        <taxon>Arthropoda</taxon>
        <taxon>Chelicerata</taxon>
        <taxon>Arachnida</taxon>
        <taxon>Acari</taxon>
        <taxon>Parasitiformes</taxon>
        <taxon>Ixodida</taxon>
        <taxon>Ixodoidea</taxon>
        <taxon>Ixodidae</taxon>
        <taxon>Rhipicephalinae</taxon>
        <taxon>Dermacentor</taxon>
    </lineage>
</organism>
<name>A0ACB8C859_DERSI</name>
<dbReference type="Proteomes" id="UP000821865">
    <property type="component" value="Chromosome 8"/>
</dbReference>
<gene>
    <name evidence="1" type="ORF">HPB49_007575</name>
</gene>